<dbReference type="OrthoDB" id="6434810at2759"/>
<evidence type="ECO:0000313" key="2">
    <source>
        <dbReference type="EMBL" id="GFS95738.1"/>
    </source>
</evidence>
<accession>A0A8X6TB35</accession>
<evidence type="ECO:0000259" key="1">
    <source>
        <dbReference type="Pfam" id="PF13843"/>
    </source>
</evidence>
<dbReference type="InterPro" id="IPR029526">
    <property type="entry name" value="PGBD"/>
</dbReference>
<dbReference type="Pfam" id="PF13843">
    <property type="entry name" value="DDE_Tnp_1_7"/>
    <property type="match status" value="1"/>
</dbReference>
<gene>
    <name evidence="2" type="ORF">NPIL_197991</name>
</gene>
<dbReference type="Proteomes" id="UP000887013">
    <property type="component" value="Unassembled WGS sequence"/>
</dbReference>
<dbReference type="AlphaFoldDB" id="A0A8X6TB35"/>
<name>A0A8X6TB35_NEPPI</name>
<reference evidence="2" key="1">
    <citation type="submission" date="2020-08" db="EMBL/GenBank/DDBJ databases">
        <title>Multicomponent nature underlies the extraordinary mechanical properties of spider dragline silk.</title>
        <authorList>
            <person name="Kono N."/>
            <person name="Nakamura H."/>
            <person name="Mori M."/>
            <person name="Yoshida Y."/>
            <person name="Ohtoshi R."/>
            <person name="Malay A.D."/>
            <person name="Moran D.A.P."/>
            <person name="Tomita M."/>
            <person name="Numata K."/>
            <person name="Arakawa K."/>
        </authorList>
    </citation>
    <scope>NUCLEOTIDE SEQUENCE</scope>
</reference>
<proteinExistence type="predicted"/>
<protein>
    <recommendedName>
        <fullName evidence="1">PiggyBac transposable element-derived protein domain-containing protein</fullName>
    </recommendedName>
</protein>
<feature type="domain" description="PiggyBac transposable element-derived protein" evidence="1">
    <location>
        <begin position="46"/>
        <end position="135"/>
    </location>
</feature>
<organism evidence="2 3">
    <name type="scientific">Nephila pilipes</name>
    <name type="common">Giant wood spider</name>
    <name type="synonym">Nephila maculata</name>
    <dbReference type="NCBI Taxonomy" id="299642"/>
    <lineage>
        <taxon>Eukaryota</taxon>
        <taxon>Metazoa</taxon>
        <taxon>Ecdysozoa</taxon>
        <taxon>Arthropoda</taxon>
        <taxon>Chelicerata</taxon>
        <taxon>Arachnida</taxon>
        <taxon>Araneae</taxon>
        <taxon>Araneomorphae</taxon>
        <taxon>Entelegynae</taxon>
        <taxon>Araneoidea</taxon>
        <taxon>Nephilidae</taxon>
        <taxon>Nephila</taxon>
    </lineage>
</organism>
<sequence>MVSLHEKEFKLVTIRRSKRKEFNHSFPNEEPSDIKVDFPKLQNLYPIQIFDKKFSKEYIGTLACTTKLNASQKGEMIAIDYTDIAQLLGLLLLSDYHWVPKEIYYWCTAKDLKVEIASTVMSRNHFHPIKKMFSLK</sequence>
<evidence type="ECO:0000313" key="3">
    <source>
        <dbReference type="Proteomes" id="UP000887013"/>
    </source>
</evidence>
<comment type="caution">
    <text evidence="2">The sequence shown here is derived from an EMBL/GenBank/DDBJ whole genome shotgun (WGS) entry which is preliminary data.</text>
</comment>
<keyword evidence="3" id="KW-1185">Reference proteome</keyword>
<dbReference type="EMBL" id="BMAW01054313">
    <property type="protein sequence ID" value="GFS95738.1"/>
    <property type="molecule type" value="Genomic_DNA"/>
</dbReference>